<reference evidence="3 4" key="1">
    <citation type="submission" date="2020-03" db="EMBL/GenBank/DDBJ databases">
        <title>Leucobacter sp. nov., isolated from beetles.</title>
        <authorList>
            <person name="Hyun D.-W."/>
            <person name="Bae J.-W."/>
        </authorList>
    </citation>
    <scope>NUCLEOTIDE SEQUENCE [LARGE SCALE GENOMIC DNA]</scope>
    <source>
        <strain evidence="3 4">HDW9C</strain>
    </source>
</reference>
<keyword evidence="1" id="KW-1133">Transmembrane helix</keyword>
<evidence type="ECO:0000256" key="1">
    <source>
        <dbReference type="SAM" id="Phobius"/>
    </source>
</evidence>
<proteinExistence type="predicted"/>
<evidence type="ECO:0000313" key="3">
    <source>
        <dbReference type="EMBL" id="QIK63719.1"/>
    </source>
</evidence>
<keyword evidence="4" id="KW-1185">Reference proteome</keyword>
<dbReference type="InterPro" id="IPR057687">
    <property type="entry name" value="DUF7927"/>
</dbReference>
<dbReference type="RefSeq" id="WP_166292062.1">
    <property type="nucleotide sequence ID" value="NZ_CP049863.1"/>
</dbReference>
<dbReference type="Pfam" id="PF25549">
    <property type="entry name" value="DUF7927"/>
    <property type="match status" value="2"/>
</dbReference>
<dbReference type="KEGG" id="lvi:G7068_11365"/>
<evidence type="ECO:0000259" key="2">
    <source>
        <dbReference type="Pfam" id="PF25549"/>
    </source>
</evidence>
<dbReference type="GO" id="GO:0005975">
    <property type="term" value="P:carbohydrate metabolic process"/>
    <property type="evidence" value="ECO:0007669"/>
    <property type="project" value="UniProtKB-ARBA"/>
</dbReference>
<organism evidence="3 4">
    <name type="scientific">Leucobacter viscericola</name>
    <dbReference type="NCBI Taxonomy" id="2714935"/>
    <lineage>
        <taxon>Bacteria</taxon>
        <taxon>Bacillati</taxon>
        <taxon>Actinomycetota</taxon>
        <taxon>Actinomycetes</taxon>
        <taxon>Micrococcales</taxon>
        <taxon>Microbacteriaceae</taxon>
        <taxon>Leucobacter</taxon>
    </lineage>
</organism>
<evidence type="ECO:0000313" key="4">
    <source>
        <dbReference type="Proteomes" id="UP000502677"/>
    </source>
</evidence>
<feature type="transmembrane region" description="Helical" evidence="1">
    <location>
        <begin position="735"/>
        <end position="762"/>
    </location>
</feature>
<keyword evidence="1" id="KW-0472">Membrane</keyword>
<dbReference type="Proteomes" id="UP000502677">
    <property type="component" value="Chromosome"/>
</dbReference>
<name>A0A6G7XGZ6_9MICO</name>
<dbReference type="AlphaFoldDB" id="A0A6G7XGZ6"/>
<dbReference type="InterPro" id="IPR013783">
    <property type="entry name" value="Ig-like_fold"/>
</dbReference>
<dbReference type="Gene3D" id="2.60.40.10">
    <property type="entry name" value="Immunoglobulins"/>
    <property type="match status" value="1"/>
</dbReference>
<sequence>MFRVRSTAEGSGERQSLRSRLGKALAGGAALAILGGMISVPTVANAESNWSGVQSNYNEVEYAYVAAGETLDLTFTSSSRSGTGFENKYAVTDPSGNRLWECTIAAADPVGTVCAATGLTGEPGAWKIETIANSGANETRTTWQKRVMRDGAEVPGRIWANSIGMFQSGGAANMANVDLWVVNDDGYQYSVKLFGYNGVGSVLSVDAVGTPAEPNSCIPSYRSVDLPENKQSADCAKFRLFYSKPAPDLPASAPSADGELKVLPPVLDSAALDVNDLAFTPTALSPRTGTFHYSITPAFTGSYTLEIDTNGDGDYSDSVDRRIEMVANGDGKYSTSFDGLDGEGNPITNCDEMKARIYFDRVGEIHVRNQDVEGRVGGIEIVRHDANGTDPTIYWDDTQLDPSGRDNVTPNLDGTAGVDSTGGVHGWNFANNSWGNDRLIDNWTYVPLNKGTGEITIPGRCLSVEKTSSATGAVATGDTVQYSVKVTNTGDSDYTAEAPAMVTDDMSDVLDDATFDNNAIAKTGTVAFSKPNLTWTGALPAGSSETLTYSVTVTNKGDHRLANTAKIPAELCEFDDPACSDTTINLLPHMLYGKTSDPASGSSVKPGQVISYTLSFTNDGQAAGPIDSTDDLADVLDDGQIIGEPVVDTEGITATLSGKTLRVVGALEPGATALVTYRVTVGKTDSRNGNGALRNVLTPDHPEFCGSELCKDPTTVHERTAILEPSVSKLAQNELAITGGAAPIVLLGIGILIVAAGTVLLVRRRRPRSDAGQ</sequence>
<feature type="domain" description="DUF7927" evidence="2">
    <location>
        <begin position="593"/>
        <end position="711"/>
    </location>
</feature>
<feature type="domain" description="DUF7927" evidence="2">
    <location>
        <begin position="462"/>
        <end position="584"/>
    </location>
</feature>
<accession>A0A6G7XGZ6</accession>
<keyword evidence="1" id="KW-0812">Transmembrane</keyword>
<dbReference type="EMBL" id="CP049863">
    <property type="protein sequence ID" value="QIK63719.1"/>
    <property type="molecule type" value="Genomic_DNA"/>
</dbReference>
<gene>
    <name evidence="3" type="ORF">G7068_11365</name>
</gene>
<protein>
    <submittedName>
        <fullName evidence="3">DUF11 domain-containing protein</fullName>
    </submittedName>
</protein>